<keyword evidence="1" id="KW-0479">Metal-binding</keyword>
<feature type="signal peptide" evidence="3">
    <location>
        <begin position="1"/>
        <end position="30"/>
    </location>
</feature>
<sequence>MGSLRTPLVCKFLLVSLILVGLSSISIANAKVYVVGGTKEWGFSGSYDMWCRRRSFVAGDVLVFKYPVGAHNTVRVSIFGYRSCKATARESSKALWTGNDRFTLKKGNNYFICGIPGHCSAGMKIKAFAK</sequence>
<keyword evidence="2" id="KW-0186">Copper</keyword>
<dbReference type="Gene3D" id="2.60.40.420">
    <property type="entry name" value="Cupredoxins - blue copper proteins"/>
    <property type="match status" value="1"/>
</dbReference>
<dbReference type="PANTHER" id="PTHR33021:SF520">
    <property type="entry name" value="OS11G0428800 PROTEIN"/>
    <property type="match status" value="1"/>
</dbReference>
<keyword evidence="3" id="KW-0732">Signal</keyword>
<dbReference type="AlphaFoldDB" id="A0AA41W1J0"/>
<evidence type="ECO:0000256" key="3">
    <source>
        <dbReference type="SAM" id="SignalP"/>
    </source>
</evidence>
<feature type="chain" id="PRO_5041343938" description="Phytocyanin domain-containing protein" evidence="3">
    <location>
        <begin position="31"/>
        <end position="130"/>
    </location>
</feature>
<reference evidence="5" key="1">
    <citation type="submission" date="2022-03" db="EMBL/GenBank/DDBJ databases">
        <title>A functionally conserved STORR gene fusion in Papaver species that diverged 16.8 million years ago.</title>
        <authorList>
            <person name="Catania T."/>
        </authorList>
    </citation>
    <scope>NUCLEOTIDE SEQUENCE</scope>
    <source>
        <strain evidence="5">S-191538</strain>
    </source>
</reference>
<gene>
    <name evidence="5" type="ORF">MKW94_007750</name>
</gene>
<proteinExistence type="predicted"/>
<dbReference type="InterPro" id="IPR003245">
    <property type="entry name" value="Phytocyanin_dom"/>
</dbReference>
<dbReference type="GO" id="GO:0046872">
    <property type="term" value="F:metal ion binding"/>
    <property type="evidence" value="ECO:0007669"/>
    <property type="project" value="UniProtKB-KW"/>
</dbReference>
<evidence type="ECO:0000256" key="1">
    <source>
        <dbReference type="ARBA" id="ARBA00022723"/>
    </source>
</evidence>
<evidence type="ECO:0000313" key="6">
    <source>
        <dbReference type="Proteomes" id="UP001177140"/>
    </source>
</evidence>
<dbReference type="GO" id="GO:0005886">
    <property type="term" value="C:plasma membrane"/>
    <property type="evidence" value="ECO:0007669"/>
    <property type="project" value="TreeGrafter"/>
</dbReference>
<protein>
    <recommendedName>
        <fullName evidence="4">Phytocyanin domain-containing protein</fullName>
    </recommendedName>
</protein>
<dbReference type="EMBL" id="JAJJMA010338815">
    <property type="protein sequence ID" value="MCL7051470.1"/>
    <property type="molecule type" value="Genomic_DNA"/>
</dbReference>
<dbReference type="InterPro" id="IPR028871">
    <property type="entry name" value="BlueCu_1_BS"/>
</dbReference>
<evidence type="ECO:0000313" key="5">
    <source>
        <dbReference type="EMBL" id="MCL7051470.1"/>
    </source>
</evidence>
<evidence type="ECO:0000256" key="2">
    <source>
        <dbReference type="ARBA" id="ARBA00023008"/>
    </source>
</evidence>
<dbReference type="PANTHER" id="PTHR33021">
    <property type="entry name" value="BLUE COPPER PROTEIN"/>
    <property type="match status" value="1"/>
</dbReference>
<keyword evidence="6" id="KW-1185">Reference proteome</keyword>
<organism evidence="5 6">
    <name type="scientific">Papaver nudicaule</name>
    <name type="common">Iceland poppy</name>
    <dbReference type="NCBI Taxonomy" id="74823"/>
    <lineage>
        <taxon>Eukaryota</taxon>
        <taxon>Viridiplantae</taxon>
        <taxon>Streptophyta</taxon>
        <taxon>Embryophyta</taxon>
        <taxon>Tracheophyta</taxon>
        <taxon>Spermatophyta</taxon>
        <taxon>Magnoliopsida</taxon>
        <taxon>Ranunculales</taxon>
        <taxon>Papaveraceae</taxon>
        <taxon>Papaveroideae</taxon>
        <taxon>Papaver</taxon>
    </lineage>
</organism>
<comment type="caution">
    <text evidence="5">The sequence shown here is derived from an EMBL/GenBank/DDBJ whole genome shotgun (WGS) entry which is preliminary data.</text>
</comment>
<dbReference type="GO" id="GO:0009055">
    <property type="term" value="F:electron transfer activity"/>
    <property type="evidence" value="ECO:0007669"/>
    <property type="project" value="InterPro"/>
</dbReference>
<name>A0AA41W1J0_PAPNU</name>
<evidence type="ECO:0000259" key="4">
    <source>
        <dbReference type="PROSITE" id="PS51485"/>
    </source>
</evidence>
<dbReference type="PROSITE" id="PS51485">
    <property type="entry name" value="PHYTOCYANIN"/>
    <property type="match status" value="1"/>
</dbReference>
<dbReference type="InterPro" id="IPR039391">
    <property type="entry name" value="Phytocyanin-like"/>
</dbReference>
<dbReference type="InterPro" id="IPR008972">
    <property type="entry name" value="Cupredoxin"/>
</dbReference>
<accession>A0AA41W1J0</accession>
<dbReference type="SUPFAM" id="SSF49503">
    <property type="entry name" value="Cupredoxins"/>
    <property type="match status" value="1"/>
</dbReference>
<dbReference type="Pfam" id="PF02298">
    <property type="entry name" value="Cu_bind_like"/>
    <property type="match status" value="1"/>
</dbReference>
<feature type="domain" description="Phytocyanin" evidence="4">
    <location>
        <begin position="31"/>
        <end position="130"/>
    </location>
</feature>
<dbReference type="PROSITE" id="PS00196">
    <property type="entry name" value="COPPER_BLUE"/>
    <property type="match status" value="1"/>
</dbReference>
<dbReference type="Proteomes" id="UP001177140">
    <property type="component" value="Unassembled WGS sequence"/>
</dbReference>